<dbReference type="EMBL" id="MGIO01000011">
    <property type="protein sequence ID" value="OGM90065.1"/>
    <property type="molecule type" value="Genomic_DNA"/>
</dbReference>
<feature type="coiled-coil region" evidence="1">
    <location>
        <begin position="57"/>
        <end position="144"/>
    </location>
</feature>
<comment type="caution">
    <text evidence="3">The sequence shown here is derived from an EMBL/GenBank/DDBJ whole genome shotgun (WGS) entry which is preliminary data.</text>
</comment>
<dbReference type="InterPro" id="IPR023346">
    <property type="entry name" value="Lysozyme-like_dom_sf"/>
</dbReference>
<gene>
    <name evidence="3" type="ORF">A3J77_01495</name>
</gene>
<dbReference type="Pfam" id="PF13406">
    <property type="entry name" value="SLT_2"/>
    <property type="match status" value="1"/>
</dbReference>
<dbReference type="SUPFAM" id="SSF90257">
    <property type="entry name" value="Myosin rod fragments"/>
    <property type="match status" value="1"/>
</dbReference>
<dbReference type="InterPro" id="IPR031304">
    <property type="entry name" value="SLT_2"/>
</dbReference>
<dbReference type="Gene3D" id="1.10.530.10">
    <property type="match status" value="1"/>
</dbReference>
<name>A0A1F8DQI3_9BACT</name>
<sequence length="468" mass="52172">MRNFIIDIRRQRPSRLNLRREHTIIIPFKKAFQAVFICLAVVFFALGSVLAPTPGNVKAAQSQNEEQRKALEFQLADLENQISKYESTINEYKKQGTTLQSEINKLNSQISKLNLQIKAVNLTLSNLDLEINDTQNQIVKTESDIDSNKQSLSRTLQTLYENDQKNLVEILMANPKLSDFMGDINNLMSIQNNIRLFIQQIVEDRQKLLDQKEVLGLQKYDAVALKNYQNSQKNLIQKTQSEKDSLLKITKGKEAEYQKVLTETKKTAAEVRQQIFQLLGGGELSFERAYELAKMAEKATGVRAALILAVLDRESALGKNVGKCDYKTAMHPTRDIPVFLELIEELGLKSSLEAGNLKVSCANSDGAYGGAMGPAQFIPSTWKSFKGKISQITGNNPPSPWNNTDAFVATALYLKDAGAGAGATLAQEKIAAAKYYAGSRWSNYLSTYGARVIAQAERFQDDIDVLNS</sequence>
<dbReference type="SUPFAM" id="SSF53955">
    <property type="entry name" value="Lysozyme-like"/>
    <property type="match status" value="1"/>
</dbReference>
<keyword evidence="1" id="KW-0175">Coiled coil</keyword>
<feature type="domain" description="Transglycosylase SLT" evidence="2">
    <location>
        <begin position="281"/>
        <end position="429"/>
    </location>
</feature>
<dbReference type="Proteomes" id="UP000182002">
    <property type="component" value="Unassembled WGS sequence"/>
</dbReference>
<proteinExistence type="predicted"/>
<protein>
    <recommendedName>
        <fullName evidence="2">Transglycosylase SLT domain-containing protein</fullName>
    </recommendedName>
</protein>
<organism evidence="3 4">
    <name type="scientific">Candidatus Wolfebacteria bacterium RBG_13_41_7</name>
    <dbReference type="NCBI Taxonomy" id="1802554"/>
    <lineage>
        <taxon>Bacteria</taxon>
        <taxon>Candidatus Wolfeibacteriota</taxon>
    </lineage>
</organism>
<dbReference type="AlphaFoldDB" id="A0A1F8DQI3"/>
<evidence type="ECO:0000259" key="2">
    <source>
        <dbReference type="Pfam" id="PF13406"/>
    </source>
</evidence>
<accession>A0A1F8DQI3</accession>
<reference evidence="3 4" key="1">
    <citation type="journal article" date="2016" name="Nat. Commun.">
        <title>Thousands of microbial genomes shed light on interconnected biogeochemical processes in an aquifer system.</title>
        <authorList>
            <person name="Anantharaman K."/>
            <person name="Brown C.T."/>
            <person name="Hug L.A."/>
            <person name="Sharon I."/>
            <person name="Castelle C.J."/>
            <person name="Probst A.J."/>
            <person name="Thomas B.C."/>
            <person name="Singh A."/>
            <person name="Wilkins M.J."/>
            <person name="Karaoz U."/>
            <person name="Brodie E.L."/>
            <person name="Williams K.H."/>
            <person name="Hubbard S.S."/>
            <person name="Banfield J.F."/>
        </authorList>
    </citation>
    <scope>NUCLEOTIDE SEQUENCE [LARGE SCALE GENOMIC DNA]</scope>
</reference>
<evidence type="ECO:0000256" key="1">
    <source>
        <dbReference type="SAM" id="Coils"/>
    </source>
</evidence>
<evidence type="ECO:0000313" key="4">
    <source>
        <dbReference type="Proteomes" id="UP000182002"/>
    </source>
</evidence>
<evidence type="ECO:0000313" key="3">
    <source>
        <dbReference type="EMBL" id="OGM90065.1"/>
    </source>
</evidence>
<dbReference type="Gene3D" id="6.10.250.3150">
    <property type="match status" value="1"/>
</dbReference>